<comment type="caution">
    <text evidence="1">The sequence shown here is derived from an EMBL/GenBank/DDBJ whole genome shotgun (WGS) entry which is preliminary data.</text>
</comment>
<accession>A0AC60PVC4</accession>
<dbReference type="EMBL" id="JABSTQ010009916">
    <property type="protein sequence ID" value="KAG0424944.1"/>
    <property type="molecule type" value="Genomic_DNA"/>
</dbReference>
<gene>
    <name evidence="1" type="ORF">HPB47_027869</name>
</gene>
<proteinExistence type="predicted"/>
<protein>
    <submittedName>
        <fullName evidence="1">Uncharacterized protein</fullName>
    </submittedName>
</protein>
<dbReference type="Proteomes" id="UP000805193">
    <property type="component" value="Unassembled WGS sequence"/>
</dbReference>
<keyword evidence="2" id="KW-1185">Reference proteome</keyword>
<reference evidence="1 2" key="1">
    <citation type="journal article" date="2020" name="Cell">
        <title>Large-Scale Comparative Analyses of Tick Genomes Elucidate Their Genetic Diversity and Vector Capacities.</title>
        <authorList>
            <consortium name="Tick Genome and Microbiome Consortium (TIGMIC)"/>
            <person name="Jia N."/>
            <person name="Wang J."/>
            <person name="Shi W."/>
            <person name="Du L."/>
            <person name="Sun Y."/>
            <person name="Zhan W."/>
            <person name="Jiang J.F."/>
            <person name="Wang Q."/>
            <person name="Zhang B."/>
            <person name="Ji P."/>
            <person name="Bell-Sakyi L."/>
            <person name="Cui X.M."/>
            <person name="Yuan T.T."/>
            <person name="Jiang B.G."/>
            <person name="Yang W.F."/>
            <person name="Lam T.T."/>
            <person name="Chang Q.C."/>
            <person name="Ding S.J."/>
            <person name="Wang X.J."/>
            <person name="Zhu J.G."/>
            <person name="Ruan X.D."/>
            <person name="Zhao L."/>
            <person name="Wei J.T."/>
            <person name="Ye R.Z."/>
            <person name="Que T.C."/>
            <person name="Du C.H."/>
            <person name="Zhou Y.H."/>
            <person name="Cheng J.X."/>
            <person name="Dai P.F."/>
            <person name="Guo W.B."/>
            <person name="Han X.H."/>
            <person name="Huang E.J."/>
            <person name="Li L.F."/>
            <person name="Wei W."/>
            <person name="Gao Y.C."/>
            <person name="Liu J.Z."/>
            <person name="Shao H.Z."/>
            <person name="Wang X."/>
            <person name="Wang C.C."/>
            <person name="Yang T.C."/>
            <person name="Huo Q.B."/>
            <person name="Li W."/>
            <person name="Chen H.Y."/>
            <person name="Chen S.E."/>
            <person name="Zhou L.G."/>
            <person name="Ni X.B."/>
            <person name="Tian J.H."/>
            <person name="Sheng Y."/>
            <person name="Liu T."/>
            <person name="Pan Y.S."/>
            <person name="Xia L.Y."/>
            <person name="Li J."/>
            <person name="Zhao F."/>
            <person name="Cao W.C."/>
        </authorList>
    </citation>
    <scope>NUCLEOTIDE SEQUENCE [LARGE SCALE GENOMIC DNA]</scope>
    <source>
        <strain evidence="1">Iper-2018</strain>
    </source>
</reference>
<organism evidence="1 2">
    <name type="scientific">Ixodes persulcatus</name>
    <name type="common">Taiga tick</name>
    <dbReference type="NCBI Taxonomy" id="34615"/>
    <lineage>
        <taxon>Eukaryota</taxon>
        <taxon>Metazoa</taxon>
        <taxon>Ecdysozoa</taxon>
        <taxon>Arthropoda</taxon>
        <taxon>Chelicerata</taxon>
        <taxon>Arachnida</taxon>
        <taxon>Acari</taxon>
        <taxon>Parasitiformes</taxon>
        <taxon>Ixodida</taxon>
        <taxon>Ixodoidea</taxon>
        <taxon>Ixodidae</taxon>
        <taxon>Ixodinae</taxon>
        <taxon>Ixodes</taxon>
    </lineage>
</organism>
<evidence type="ECO:0000313" key="2">
    <source>
        <dbReference type="Proteomes" id="UP000805193"/>
    </source>
</evidence>
<name>A0AC60PVC4_IXOPE</name>
<sequence>MSEQVTVSMDFFWAQVAAKRRLLLTDCNATSQVLYIRKGPRTLLACEFLSSALNQVVDDSKLISRDTSAVVTATPTEEEVMGMVLLILGVWMNASLYHFLRLSADYNQHMPLVFIVTGIVVVVVSILACIGTAKGQSAMLYIFGVVLILVFLAELTAGIVGYVYIRQVKEGIGRGMNSSMVHYGAGGLSDETVDFVQNNLGCCGLMSAEDWLATEYYRGSHHFPKSCCSAPNVACTAENLTLRAEGCYSKVMRFLDTNLSAIAGGAVGFAFFQLFGVALSFCLASNINKAKYERVV</sequence>
<evidence type="ECO:0000313" key="1">
    <source>
        <dbReference type="EMBL" id="KAG0424944.1"/>
    </source>
</evidence>